<dbReference type="PANTHER" id="PTHR31973:SF195">
    <property type="entry name" value="MUDR FAMILY TRANSPOSASE"/>
    <property type="match status" value="1"/>
</dbReference>
<name>A0A445D7Z9_ARAHY</name>
<comment type="caution">
    <text evidence="1">The sequence shown here is derived from an EMBL/GenBank/DDBJ whole genome shotgun (WGS) entry which is preliminary data.</text>
</comment>
<evidence type="ECO:0008006" key="3">
    <source>
        <dbReference type="Google" id="ProtNLM"/>
    </source>
</evidence>
<accession>A0A445D7Z9</accession>
<evidence type="ECO:0000313" key="1">
    <source>
        <dbReference type="EMBL" id="RYR59114.1"/>
    </source>
</evidence>
<reference evidence="1 2" key="1">
    <citation type="submission" date="2019-01" db="EMBL/GenBank/DDBJ databases">
        <title>Sequencing of cultivated peanut Arachis hypogaea provides insights into genome evolution and oil improvement.</title>
        <authorList>
            <person name="Chen X."/>
        </authorList>
    </citation>
    <scope>NUCLEOTIDE SEQUENCE [LARGE SCALE GENOMIC DNA]</scope>
    <source>
        <strain evidence="2">cv. Fuhuasheng</strain>
        <tissue evidence="1">Leaves</tissue>
    </source>
</reference>
<proteinExistence type="predicted"/>
<dbReference type="STRING" id="3818.A0A445D7Z9"/>
<sequence length="336" mass="38696">MFDKVFWSFPSCIEAFKHCKPFVFVDGTHLYGRYGGVLLIVVAQDGNSNILSIAFAIVDSESTESYPSKAGYVWYMDALRGVSPTMVDWAGRFRNEIWLQHCDNSRQFGHITTNMSECINEVLKGIRYLPISTIVRITYERLQKLFVTKSREAQSQMAAECQFSQRLLAAIEKNREGIPKMRVTHCDRRALVFVVEELEPFEGWGTGSFRVRLSKGTCDYGLFQSLHYPCHHALAGCAAASIEWVPYVHPVYKHKAIFKVYEMEFSPIPEESMWVVWHGTRLCPNLAMHRKATRRPVSTRFWNDMDETEQHKKRCGLCRQYGHTRRGCPNQSTGDV</sequence>
<dbReference type="EMBL" id="SDMP01000005">
    <property type="protein sequence ID" value="RYR59114.1"/>
    <property type="molecule type" value="Genomic_DNA"/>
</dbReference>
<keyword evidence="2" id="KW-1185">Reference proteome</keyword>
<evidence type="ECO:0000313" key="2">
    <source>
        <dbReference type="Proteomes" id="UP000289738"/>
    </source>
</evidence>
<dbReference type="PANTHER" id="PTHR31973">
    <property type="entry name" value="POLYPROTEIN, PUTATIVE-RELATED"/>
    <property type="match status" value="1"/>
</dbReference>
<protein>
    <recommendedName>
        <fullName evidence="3">Zinc finger PMZ-type domain-containing protein</fullName>
    </recommendedName>
</protein>
<gene>
    <name evidence="1" type="ORF">Ahy_A05g024956</name>
</gene>
<dbReference type="Proteomes" id="UP000289738">
    <property type="component" value="Chromosome A05"/>
</dbReference>
<organism evidence="1 2">
    <name type="scientific">Arachis hypogaea</name>
    <name type="common">Peanut</name>
    <dbReference type="NCBI Taxonomy" id="3818"/>
    <lineage>
        <taxon>Eukaryota</taxon>
        <taxon>Viridiplantae</taxon>
        <taxon>Streptophyta</taxon>
        <taxon>Embryophyta</taxon>
        <taxon>Tracheophyta</taxon>
        <taxon>Spermatophyta</taxon>
        <taxon>Magnoliopsida</taxon>
        <taxon>eudicotyledons</taxon>
        <taxon>Gunneridae</taxon>
        <taxon>Pentapetalae</taxon>
        <taxon>rosids</taxon>
        <taxon>fabids</taxon>
        <taxon>Fabales</taxon>
        <taxon>Fabaceae</taxon>
        <taxon>Papilionoideae</taxon>
        <taxon>50 kb inversion clade</taxon>
        <taxon>dalbergioids sensu lato</taxon>
        <taxon>Dalbergieae</taxon>
        <taxon>Pterocarpus clade</taxon>
        <taxon>Arachis</taxon>
    </lineage>
</organism>
<dbReference type="AlphaFoldDB" id="A0A445D7Z9"/>